<gene>
    <name evidence="1" type="ORF">MLD38_038141</name>
</gene>
<sequence length="240" mass="26260">MKSLSRVCVGITVIFGCLLLALFVVLLLWWKRRRITVAAASGPSLIEQGCLNPGSGIPNFHPKSFPGPLLQQGGSLLDSDKELFQFIPREQDGAEAELYKFPGPPRLLFTIAEETKEDLESDDGNSGNVKVKRSLSDYLATVESQMPYLTPVTSPSLLTPPVTPNGTGAVPHRCPNGGFGPRPGFDPSSFGSCRDAELNKKGRSPPPTFKFLQDAEEKLRKQLMDSERSQNPTAGHRRRL</sequence>
<dbReference type="Proteomes" id="UP001057402">
    <property type="component" value="Chromosome 12"/>
</dbReference>
<protein>
    <submittedName>
        <fullName evidence="1">Uncharacterized protein</fullName>
    </submittedName>
</protein>
<dbReference type="EMBL" id="CM042891">
    <property type="protein sequence ID" value="KAI4302392.1"/>
    <property type="molecule type" value="Genomic_DNA"/>
</dbReference>
<accession>A0ACB9KZ55</accession>
<evidence type="ECO:0000313" key="1">
    <source>
        <dbReference type="EMBL" id="KAI4302392.1"/>
    </source>
</evidence>
<organism evidence="1 2">
    <name type="scientific">Melastoma candidum</name>
    <dbReference type="NCBI Taxonomy" id="119954"/>
    <lineage>
        <taxon>Eukaryota</taxon>
        <taxon>Viridiplantae</taxon>
        <taxon>Streptophyta</taxon>
        <taxon>Embryophyta</taxon>
        <taxon>Tracheophyta</taxon>
        <taxon>Spermatophyta</taxon>
        <taxon>Magnoliopsida</taxon>
        <taxon>eudicotyledons</taxon>
        <taxon>Gunneridae</taxon>
        <taxon>Pentapetalae</taxon>
        <taxon>rosids</taxon>
        <taxon>malvids</taxon>
        <taxon>Myrtales</taxon>
        <taxon>Melastomataceae</taxon>
        <taxon>Melastomatoideae</taxon>
        <taxon>Melastomateae</taxon>
        <taxon>Melastoma</taxon>
    </lineage>
</organism>
<evidence type="ECO:0000313" key="2">
    <source>
        <dbReference type="Proteomes" id="UP001057402"/>
    </source>
</evidence>
<reference evidence="2" key="1">
    <citation type="journal article" date="2023" name="Front. Plant Sci.">
        <title>Chromosomal-level genome assembly of Melastoma candidum provides insights into trichome evolution.</title>
        <authorList>
            <person name="Zhong Y."/>
            <person name="Wu W."/>
            <person name="Sun C."/>
            <person name="Zou P."/>
            <person name="Liu Y."/>
            <person name="Dai S."/>
            <person name="Zhou R."/>
        </authorList>
    </citation>
    <scope>NUCLEOTIDE SEQUENCE [LARGE SCALE GENOMIC DNA]</scope>
</reference>
<comment type="caution">
    <text evidence="1">The sequence shown here is derived from an EMBL/GenBank/DDBJ whole genome shotgun (WGS) entry which is preliminary data.</text>
</comment>
<name>A0ACB9KZ55_9MYRT</name>
<proteinExistence type="predicted"/>
<keyword evidence="2" id="KW-1185">Reference proteome</keyword>